<evidence type="ECO:0000256" key="13">
    <source>
        <dbReference type="ARBA" id="ARBA00036671"/>
    </source>
</evidence>
<reference evidence="18 19" key="1">
    <citation type="journal article" date="2015" name="BMC Genomics">
        <title>The genome of the truffle-parasite Tolypocladium ophioglossoides and the evolution of antifungal peptaibiotics.</title>
        <authorList>
            <person name="Quandt C.A."/>
            <person name="Bushley K.E."/>
            <person name="Spatafora J.W."/>
        </authorList>
    </citation>
    <scope>NUCLEOTIDE SEQUENCE [LARGE SCALE GENOMIC DNA]</scope>
    <source>
        <strain evidence="18 19">CBS 100239</strain>
    </source>
</reference>
<evidence type="ECO:0000256" key="11">
    <source>
        <dbReference type="ARBA" id="ARBA00023160"/>
    </source>
</evidence>
<dbReference type="PANTHER" id="PTHR11035">
    <property type="entry name" value="VERY-LONG-CHAIN (3R)-3-HYDROXYACYL-COA DEHYDRATASE"/>
    <property type="match status" value="1"/>
</dbReference>
<evidence type="ECO:0000313" key="18">
    <source>
        <dbReference type="EMBL" id="KND94927.1"/>
    </source>
</evidence>
<organism evidence="18 19">
    <name type="scientific">Tolypocladium ophioglossoides (strain CBS 100239)</name>
    <name type="common">Snaketongue truffleclub</name>
    <name type="synonym">Elaphocordyceps ophioglossoides</name>
    <dbReference type="NCBI Taxonomy" id="1163406"/>
    <lineage>
        <taxon>Eukaryota</taxon>
        <taxon>Fungi</taxon>
        <taxon>Dikarya</taxon>
        <taxon>Ascomycota</taxon>
        <taxon>Pezizomycotina</taxon>
        <taxon>Sordariomycetes</taxon>
        <taxon>Hypocreomycetidae</taxon>
        <taxon>Hypocreales</taxon>
        <taxon>Ophiocordycipitaceae</taxon>
        <taxon>Tolypocladium</taxon>
    </lineage>
</organism>
<dbReference type="SUPFAM" id="SSF56112">
    <property type="entry name" value="Protein kinase-like (PK-like)"/>
    <property type="match status" value="1"/>
</dbReference>
<feature type="compositionally biased region" description="Basic residues" evidence="15">
    <location>
        <begin position="1000"/>
        <end position="1010"/>
    </location>
</feature>
<name>A0A0L0NLC5_TOLOC</name>
<keyword evidence="16" id="KW-0732">Signal</keyword>
<evidence type="ECO:0000256" key="14">
    <source>
        <dbReference type="RuleBase" id="RU363109"/>
    </source>
</evidence>
<dbReference type="InterPro" id="IPR011009">
    <property type="entry name" value="Kinase-like_dom_sf"/>
</dbReference>
<dbReference type="GO" id="GO:0005789">
    <property type="term" value="C:endoplasmic reticulum membrane"/>
    <property type="evidence" value="ECO:0007669"/>
    <property type="project" value="UniProtKB-SubCell"/>
</dbReference>
<comment type="similarity">
    <text evidence="3 14">Belongs to the very long-chain fatty acids dehydratase HACD family.</text>
</comment>
<comment type="caution">
    <text evidence="18">The sequence shown here is derived from an EMBL/GenBank/DDBJ whole genome shotgun (WGS) entry which is preliminary data.</text>
</comment>
<protein>
    <recommendedName>
        <fullName evidence="4 14">Very-long-chain (3R)-3-hydroxyacyl-CoA dehydratase</fullName>
        <ecNumber evidence="4 14">4.2.1.134</ecNumber>
    </recommendedName>
</protein>
<keyword evidence="14" id="KW-0256">Endoplasmic reticulum</keyword>
<dbReference type="InterPro" id="IPR027443">
    <property type="entry name" value="IPNS-like_sf"/>
</dbReference>
<evidence type="ECO:0000256" key="5">
    <source>
        <dbReference type="ARBA" id="ARBA00022516"/>
    </source>
</evidence>
<keyword evidence="12 14" id="KW-0456">Lyase</keyword>
<dbReference type="GO" id="GO:0030148">
    <property type="term" value="P:sphingolipid biosynthetic process"/>
    <property type="evidence" value="ECO:0007669"/>
    <property type="project" value="TreeGrafter"/>
</dbReference>
<keyword evidence="19" id="KW-1185">Reference proteome</keyword>
<dbReference type="Proteomes" id="UP000036947">
    <property type="component" value="Unassembled WGS sequence"/>
</dbReference>
<feature type="transmembrane region" description="Helical" evidence="14">
    <location>
        <begin position="1192"/>
        <end position="1214"/>
    </location>
</feature>
<feature type="domain" description="Fe2OG dioxygenase" evidence="17">
    <location>
        <begin position="292"/>
        <end position="403"/>
    </location>
</feature>
<evidence type="ECO:0000256" key="6">
    <source>
        <dbReference type="ARBA" id="ARBA00022692"/>
    </source>
</evidence>
<dbReference type="FunFam" id="2.60.120.330:FF:000030">
    <property type="entry name" value="Thymine dioxygenase"/>
    <property type="match status" value="1"/>
</dbReference>
<feature type="signal peptide" evidence="16">
    <location>
        <begin position="1"/>
        <end position="24"/>
    </location>
</feature>
<evidence type="ECO:0000256" key="9">
    <source>
        <dbReference type="ARBA" id="ARBA00023098"/>
    </source>
</evidence>
<dbReference type="EMBL" id="LFRF01000001">
    <property type="protein sequence ID" value="KND94927.1"/>
    <property type="molecule type" value="Genomic_DNA"/>
</dbReference>
<dbReference type="Gene3D" id="2.60.120.330">
    <property type="entry name" value="B-lactam Antibiotic, Isopenicillin N Synthase, Chain"/>
    <property type="match status" value="1"/>
</dbReference>
<dbReference type="Gene3D" id="3.90.1200.10">
    <property type="match status" value="1"/>
</dbReference>
<dbReference type="InterPro" id="IPR044861">
    <property type="entry name" value="IPNS-like_FE2OG_OXY"/>
</dbReference>
<dbReference type="UniPathway" id="UPA00094"/>
<keyword evidence="11 14" id="KW-0275">Fatty acid biosynthesis</keyword>
<dbReference type="Pfam" id="PF03171">
    <property type="entry name" value="2OG-FeII_Oxy"/>
    <property type="match status" value="1"/>
</dbReference>
<feature type="region of interest" description="Disordered" evidence="15">
    <location>
        <begin position="462"/>
        <end position="484"/>
    </location>
</feature>
<gene>
    <name evidence="18" type="ORF">TOPH_00594</name>
</gene>
<dbReference type="InterPro" id="IPR007482">
    <property type="entry name" value="Tyr_Pase-like_PTPLA"/>
</dbReference>
<keyword evidence="6 14" id="KW-0812">Transmembrane</keyword>
<sequence length="1218" mass="134128">MPGVRVDEAVVWICGRSLWLLALAYTNSNCRPCIIIRAGPPSLNVRLNTTSASTSASTRQLWLADLESLLDPRPGDSNMATDAAVSEEGLFIPVSSPPPPPALSFAHLLSCSLTIIPYTQLIDFAKFLHGTPRERAATAATILSGFQTAGFVYLRNHPIPPSALRLAFARSAAFFDQPLAAKLAVGWTTPAANRGYSSPGREKVTQLRDVDDVERERSAAPDLKESLEIGRDSDPLFANPWPDEGDGKLAGFRADMMDFFDRCKSMHEEVMRAIALGMGLDEGFFDKFVDAGDNTLRLLHYPAVKADVFRANPGQVRAGEHSDYGSVTLLFQDSRGGLQVRSPTGQFVDATPIEGTVVINAGDLLARWSNDTIKSTLHRVVEPPRREGVEYPPRYSIAYFCNPNTDSHIETLPGTYASEQDKRYDAINSGELLATAISILSYWISQIIASHAVPKMLIERSSPPSTHLASTPSPTGSSHSSEDEVKRNHWIDGFFSRNGLSRRTKEKCDAYARLRFPSSAVQPVRSQGYCSYTLAISDDRILQFRPDIFKLDMDICRDAKAVLAGLAPTTRYLGPMDGIPVRRRHARLHVYLQDRLPGVSLASFREHSTGTHGEKHRRRLVEDMAHVFAVSYHRRRRLHRHGSQESDALVKGNIGNSLRWRLDMMKGLPGEQLAHHVSAVKRHMQTIEQLPWCLTHGDLVPSNILVDAETGHLTGLVDWAEGEWLPLGTGLYGLEELLGHETAGKGFQYFDDHEELRQAFWDRFLYLCGDGSVLGTELRLKEVRLARKMGIMLWRGLAFDDGRIDRVVQAGRDDAELHKLQLFLNARGGFEERSWDGSWGWLLHALCLAPWMWIQATAIDGLSMPIYCAQSFHSGGCLNPQPSTGTAFAGGPPNRTSNANSPVQARKPVVAFIAQVPHAVSGLMIRGVPGASFCARSTTGRIVFSCSAKAQEGAGQVVGAVKSQCRDHARDGRGAVSPQPGAPPKKASSPNNNTKSASSHSHHSLLHHHQTAASDDPGDVPPATQTLRDAANRASQHHKAAMAPRQPPQRAPPSEARTAYLVFYNFVSAVAWSVVLGRTIGICALHGPQFVYDDIGERAKWTQTLAAVEILHSLLGVVRAPLFTTLMQVSSRFLLVWAIIDSFPLLALSPFYSSMLVAWSVTEVIRYSYFALTLSGRQPDALTWLRYNTFFVLYPLGIFSECSLIYMATVPAAMRHPL</sequence>
<dbReference type="AlphaFoldDB" id="A0A0L0NLC5"/>
<dbReference type="EC" id="4.2.1.134" evidence="4 14"/>
<feature type="compositionally biased region" description="Low complexity" evidence="15">
    <location>
        <begin position="470"/>
        <end position="479"/>
    </location>
</feature>
<keyword evidence="7 14" id="KW-0276">Fatty acid metabolism</keyword>
<evidence type="ECO:0000259" key="17">
    <source>
        <dbReference type="PROSITE" id="PS51471"/>
    </source>
</evidence>
<comment type="pathway">
    <text evidence="2 14">Lipid metabolism; fatty acid biosynthesis.</text>
</comment>
<keyword evidence="8 14" id="KW-1133">Transmembrane helix</keyword>
<evidence type="ECO:0000256" key="4">
    <source>
        <dbReference type="ARBA" id="ARBA00013122"/>
    </source>
</evidence>
<dbReference type="Pfam" id="PF04387">
    <property type="entry name" value="PTPLA"/>
    <property type="match status" value="1"/>
</dbReference>
<dbReference type="GO" id="GO:0030497">
    <property type="term" value="P:fatty acid elongation"/>
    <property type="evidence" value="ECO:0007669"/>
    <property type="project" value="TreeGrafter"/>
</dbReference>
<dbReference type="GO" id="GO:0042761">
    <property type="term" value="P:very long-chain fatty acid biosynthetic process"/>
    <property type="evidence" value="ECO:0007669"/>
    <property type="project" value="TreeGrafter"/>
</dbReference>
<proteinExistence type="inferred from homology"/>
<comment type="subcellular location">
    <subcellularLocation>
        <location evidence="14">Endoplasmic reticulum membrane</location>
        <topology evidence="14">Multi-pass membrane protein</topology>
    </subcellularLocation>
    <subcellularLocation>
        <location evidence="1">Membrane</location>
        <topology evidence="1">Multi-pass membrane protein</topology>
    </subcellularLocation>
</comment>
<evidence type="ECO:0000256" key="15">
    <source>
        <dbReference type="SAM" id="MobiDB-lite"/>
    </source>
</evidence>
<feature type="compositionally biased region" description="Basic and acidic residues" evidence="15">
    <location>
        <begin position="964"/>
        <end position="973"/>
    </location>
</feature>
<dbReference type="PANTHER" id="PTHR11035:SF3">
    <property type="entry name" value="VERY-LONG-CHAIN (3R)-3-HYDROXYACYL-COA DEHYDRATASE"/>
    <property type="match status" value="1"/>
</dbReference>
<feature type="compositionally biased region" description="Polar residues" evidence="15">
    <location>
        <begin position="988"/>
        <end position="997"/>
    </location>
</feature>
<dbReference type="InterPro" id="IPR026992">
    <property type="entry name" value="DIOX_N"/>
</dbReference>
<evidence type="ECO:0000256" key="10">
    <source>
        <dbReference type="ARBA" id="ARBA00023136"/>
    </source>
</evidence>
<accession>A0A0L0NLC5</accession>
<evidence type="ECO:0000256" key="16">
    <source>
        <dbReference type="SAM" id="SignalP"/>
    </source>
</evidence>
<keyword evidence="10 14" id="KW-0472">Membrane</keyword>
<dbReference type="OrthoDB" id="288590at2759"/>
<dbReference type="Pfam" id="PF14226">
    <property type="entry name" value="DIOX_N"/>
    <property type="match status" value="1"/>
</dbReference>
<evidence type="ECO:0000256" key="8">
    <source>
        <dbReference type="ARBA" id="ARBA00022989"/>
    </source>
</evidence>
<dbReference type="STRING" id="1163406.A0A0L0NLC5"/>
<comment type="function">
    <text evidence="14">Catalyzes the third of the four reactions of the long-chain fatty acids elongation cycle. This endoplasmic reticulum-bound enzymatic process, allows the addition of two carbons to the chain of long- and very long-chain fatty acids/VLCFAs per cycle. This enzyme catalyzes the dehydration of the 3-hydroxyacyl-CoA intermediate into trans-2,3-enoyl-CoA, within each cycle of fatty acid elongation. Thereby, it participates to the production of VLCFAs of different chain lengths that are involved in multiple biological processes as precursors of membrane lipids and lipid mediators.</text>
</comment>
<evidence type="ECO:0000256" key="7">
    <source>
        <dbReference type="ARBA" id="ARBA00022832"/>
    </source>
</evidence>
<dbReference type="GO" id="GO:0102158">
    <property type="term" value="F:very-long-chain (3R)-3-hydroxyacyl-CoA dehydratase activity"/>
    <property type="evidence" value="ECO:0007669"/>
    <property type="project" value="UniProtKB-EC"/>
</dbReference>
<keyword evidence="5 14" id="KW-0444">Lipid biosynthesis</keyword>
<dbReference type="InterPro" id="IPR002575">
    <property type="entry name" value="Aminoglycoside_PTrfase"/>
</dbReference>
<feature type="transmembrane region" description="Helical" evidence="14">
    <location>
        <begin position="1134"/>
        <end position="1152"/>
    </location>
</feature>
<feature type="region of interest" description="Disordered" evidence="15">
    <location>
        <begin position="962"/>
        <end position="1053"/>
    </location>
</feature>
<evidence type="ECO:0000256" key="1">
    <source>
        <dbReference type="ARBA" id="ARBA00004141"/>
    </source>
</evidence>
<dbReference type="Pfam" id="PF01636">
    <property type="entry name" value="APH"/>
    <property type="match status" value="1"/>
</dbReference>
<dbReference type="SUPFAM" id="SSF51197">
    <property type="entry name" value="Clavaminate synthase-like"/>
    <property type="match status" value="1"/>
</dbReference>
<evidence type="ECO:0000313" key="19">
    <source>
        <dbReference type="Proteomes" id="UP000036947"/>
    </source>
</evidence>
<feature type="chain" id="PRO_5005545172" description="Very-long-chain (3R)-3-hydroxyacyl-CoA dehydratase" evidence="16">
    <location>
        <begin position="25"/>
        <end position="1218"/>
    </location>
</feature>
<comment type="caution">
    <text evidence="14">Lacks conserved residue(s) required for the propagation of feature annotation.</text>
</comment>
<comment type="catalytic activity">
    <reaction evidence="13 14">
        <text>a very-long-chain (3R)-3-hydroxyacyl-CoA = a very-long-chain (2E)-enoyl-CoA + H2O</text>
        <dbReference type="Rhea" id="RHEA:45812"/>
        <dbReference type="ChEBI" id="CHEBI:15377"/>
        <dbReference type="ChEBI" id="CHEBI:83728"/>
        <dbReference type="ChEBI" id="CHEBI:85440"/>
        <dbReference type="EC" id="4.2.1.134"/>
    </reaction>
</comment>
<evidence type="ECO:0000256" key="3">
    <source>
        <dbReference type="ARBA" id="ARBA00007811"/>
    </source>
</evidence>
<evidence type="ECO:0000256" key="2">
    <source>
        <dbReference type="ARBA" id="ARBA00005194"/>
    </source>
</evidence>
<evidence type="ECO:0000256" key="12">
    <source>
        <dbReference type="ARBA" id="ARBA00023239"/>
    </source>
</evidence>
<dbReference type="PROSITE" id="PS51471">
    <property type="entry name" value="FE2OG_OXY"/>
    <property type="match status" value="1"/>
</dbReference>
<dbReference type="InterPro" id="IPR005123">
    <property type="entry name" value="Oxoglu/Fe-dep_dioxygenase_dom"/>
</dbReference>
<keyword evidence="9 14" id="KW-0443">Lipid metabolism</keyword>